<dbReference type="SUPFAM" id="SSF82171">
    <property type="entry name" value="DPP6 N-terminal domain-like"/>
    <property type="match status" value="1"/>
</dbReference>
<name>A0A7C6EJM6_UNCW3</name>
<evidence type="ECO:0000256" key="1">
    <source>
        <dbReference type="ARBA" id="ARBA00009820"/>
    </source>
</evidence>
<dbReference type="InterPro" id="IPR011042">
    <property type="entry name" value="6-blade_b-propeller_TolB-like"/>
</dbReference>
<dbReference type="AlphaFoldDB" id="A0A7C6EJM6"/>
<organism evidence="2">
    <name type="scientific">candidate division WOR-3 bacterium</name>
    <dbReference type="NCBI Taxonomy" id="2052148"/>
    <lineage>
        <taxon>Bacteria</taxon>
        <taxon>Bacteria division WOR-3</taxon>
    </lineage>
</organism>
<sequence>MFIFLQTLEGFVMKTMKLFLLVSIFISLSSLAQKKVVSMSYIRAIKFTELAPDLNQAFFKAKFTSRNFIEKATRNLDKAIVSEKNGKFYFVNRRGVPIQTFDLARLGIYRVGHYQWSPDGTMMLVSMRKDESSSLYLLKLDGSMVEVIPFTKKRGGVTQPSWSFDSRMFVYLKVIPTEAHEIWIKDMKKNSEVLVERIPMGEGACGNPVWFNQSARIVYRKRQSYMKVKKYIEELWIYDFDKNEKKKIYEGRVETPFPIISPDDTMIGTDTGQFFTLLDLEGNILKNLYIGPNAEPQWSPDGQFIAFLTGKVDPKTEILLEQHICVVDINTGEVKDLTPIPGLIIDAFRWYDENTIIY</sequence>
<dbReference type="PANTHER" id="PTHR36842:SF1">
    <property type="entry name" value="PROTEIN TOLB"/>
    <property type="match status" value="1"/>
</dbReference>
<accession>A0A7C6EJM6</accession>
<dbReference type="Gene3D" id="2.120.10.30">
    <property type="entry name" value="TolB, C-terminal domain"/>
    <property type="match status" value="2"/>
</dbReference>
<evidence type="ECO:0000313" key="2">
    <source>
        <dbReference type="EMBL" id="HHS62745.1"/>
    </source>
</evidence>
<gene>
    <name evidence="2" type="ORF">ENV70_03900</name>
</gene>
<protein>
    <recommendedName>
        <fullName evidence="3">Dipeptidylpeptidase IV N-terminal domain-containing protein</fullName>
    </recommendedName>
</protein>
<evidence type="ECO:0008006" key="3">
    <source>
        <dbReference type="Google" id="ProtNLM"/>
    </source>
</evidence>
<comment type="similarity">
    <text evidence="1">Belongs to the TolB family.</text>
</comment>
<dbReference type="EMBL" id="DTHJ01000081">
    <property type="protein sequence ID" value="HHS62745.1"/>
    <property type="molecule type" value="Genomic_DNA"/>
</dbReference>
<dbReference type="InterPro" id="IPR011659">
    <property type="entry name" value="WD40"/>
</dbReference>
<proteinExistence type="inferred from homology"/>
<reference evidence="2" key="1">
    <citation type="journal article" date="2020" name="mSystems">
        <title>Genome- and Community-Level Interaction Insights into Carbon Utilization and Element Cycling Functions of Hydrothermarchaeota in Hydrothermal Sediment.</title>
        <authorList>
            <person name="Zhou Z."/>
            <person name="Liu Y."/>
            <person name="Xu W."/>
            <person name="Pan J."/>
            <person name="Luo Z.H."/>
            <person name="Li M."/>
        </authorList>
    </citation>
    <scope>NUCLEOTIDE SEQUENCE [LARGE SCALE GENOMIC DNA]</scope>
    <source>
        <strain evidence="2">SpSt-783</strain>
    </source>
</reference>
<dbReference type="PANTHER" id="PTHR36842">
    <property type="entry name" value="PROTEIN TOLB HOMOLOG"/>
    <property type="match status" value="1"/>
</dbReference>
<dbReference type="Pfam" id="PF07676">
    <property type="entry name" value="PD40"/>
    <property type="match status" value="1"/>
</dbReference>
<comment type="caution">
    <text evidence="2">The sequence shown here is derived from an EMBL/GenBank/DDBJ whole genome shotgun (WGS) entry which is preliminary data.</text>
</comment>